<dbReference type="Proteomes" id="UP000192247">
    <property type="component" value="Unassembled WGS sequence"/>
</dbReference>
<dbReference type="PANTHER" id="PTHR12507">
    <property type="entry name" value="REDUCED GROWTH PHENOTYPE 1 RGP1, YEAST -RELATED"/>
    <property type="match status" value="1"/>
</dbReference>
<dbReference type="STRING" id="418985.A0A1V9XJA9"/>
<proteinExistence type="predicted"/>
<comment type="caution">
    <text evidence="1">The sequence shown here is derived from an EMBL/GenBank/DDBJ whole genome shotgun (WGS) entry which is preliminary data.</text>
</comment>
<protein>
    <submittedName>
        <fullName evidence="1">Retrograde Golgi transport protein RGP1-like</fullName>
    </submittedName>
</protein>
<dbReference type="InterPro" id="IPR014848">
    <property type="entry name" value="Rgp1"/>
</dbReference>
<evidence type="ECO:0000313" key="2">
    <source>
        <dbReference type="Proteomes" id="UP000192247"/>
    </source>
</evidence>
<dbReference type="EMBL" id="MNPL01009926">
    <property type="protein sequence ID" value="OQR73442.1"/>
    <property type="molecule type" value="Genomic_DNA"/>
</dbReference>
<reference evidence="1 2" key="1">
    <citation type="journal article" date="2017" name="Gigascience">
        <title>Draft genome of the honey bee ectoparasitic mite, Tropilaelaps mercedesae, is shaped by the parasitic life history.</title>
        <authorList>
            <person name="Dong X."/>
            <person name="Armstrong S.D."/>
            <person name="Xia D."/>
            <person name="Makepeace B.L."/>
            <person name="Darby A.C."/>
            <person name="Kadowaki T."/>
        </authorList>
    </citation>
    <scope>NUCLEOTIDE SEQUENCE [LARGE SCALE GENOMIC DNA]</scope>
    <source>
        <strain evidence="1">Wuxi-XJTLU</strain>
    </source>
</reference>
<sequence>MIQIQTKLSREPVHIAGDVIECVISFKNISQPCESTAPEILAWASAQLHSYCSVDESKVALPGNMRCDQLITGTKETSFVPNQGEKGFVIYCSQPTILLCDLRLLPGDVRTFIYRERLPPALPPSYNGQMVRYNHKISIGTQKMNGLNKLFKIPLKVFRIADFSYPNLGKSHYNSKQKSSGDSCSEASSSGNLANNNPFLCPPVKPSLVQCAMEYLEDVTAPRNPGWYNITQGSEHDVARFCLLKSNFRLGEDIVGSFDFSKATIPCVQFSVTLQSVERTRDGQHKHTVPYSKAHEVCLFLRQTHISLPIPVHVAPSFESDLIELSWRLHFEFVMTPNGLGALPPDVSEYNDARWKPPSELNVNTMVWNLPVKIFPSHSAHISARLNLQREFYTAL</sequence>
<accession>A0A1V9XJA9</accession>
<gene>
    <name evidence="1" type="ORF">BIW11_03580</name>
</gene>
<keyword evidence="2" id="KW-1185">Reference proteome</keyword>
<dbReference type="AlphaFoldDB" id="A0A1V9XJA9"/>
<evidence type="ECO:0000313" key="1">
    <source>
        <dbReference type="EMBL" id="OQR73442.1"/>
    </source>
</evidence>
<organism evidence="1 2">
    <name type="scientific">Tropilaelaps mercedesae</name>
    <dbReference type="NCBI Taxonomy" id="418985"/>
    <lineage>
        <taxon>Eukaryota</taxon>
        <taxon>Metazoa</taxon>
        <taxon>Ecdysozoa</taxon>
        <taxon>Arthropoda</taxon>
        <taxon>Chelicerata</taxon>
        <taxon>Arachnida</taxon>
        <taxon>Acari</taxon>
        <taxon>Parasitiformes</taxon>
        <taxon>Mesostigmata</taxon>
        <taxon>Gamasina</taxon>
        <taxon>Dermanyssoidea</taxon>
        <taxon>Laelapidae</taxon>
        <taxon>Tropilaelaps</taxon>
    </lineage>
</organism>
<dbReference type="Pfam" id="PF08737">
    <property type="entry name" value="Rgp1"/>
    <property type="match status" value="2"/>
</dbReference>
<dbReference type="InParanoid" id="A0A1V9XJA9"/>
<dbReference type="OrthoDB" id="1918at2759"/>
<name>A0A1V9XJA9_9ACAR</name>
<dbReference type="FunCoup" id="A0A1V9XJA9">
    <property type="interactions" value="1564"/>
</dbReference>